<protein>
    <submittedName>
        <fullName evidence="6">Putative FolC bifunctional protein</fullName>
    </submittedName>
</protein>
<keyword evidence="2" id="KW-0436">Ligase</keyword>
<dbReference type="GO" id="GO:0046654">
    <property type="term" value="P:tetrahydrofolate biosynthetic process"/>
    <property type="evidence" value="ECO:0007669"/>
    <property type="project" value="UniProtKB-UniPathway"/>
</dbReference>
<dbReference type="STRING" id="1867952.MTBPR1_40113"/>
<dbReference type="Gene3D" id="3.40.1190.10">
    <property type="entry name" value="Mur-like, catalytic domain"/>
    <property type="match status" value="1"/>
</dbReference>
<keyword evidence="4" id="KW-0067">ATP-binding</keyword>
<dbReference type="Pfam" id="PF08245">
    <property type="entry name" value="Mur_ligase_M"/>
    <property type="match status" value="1"/>
</dbReference>
<evidence type="ECO:0000313" key="6">
    <source>
        <dbReference type="EMBL" id="SCA57090.1"/>
    </source>
</evidence>
<dbReference type="SUPFAM" id="SSF53623">
    <property type="entry name" value="MurD-like peptide ligases, catalytic domain"/>
    <property type="match status" value="1"/>
</dbReference>
<keyword evidence="3" id="KW-0547">Nucleotide-binding</keyword>
<dbReference type="PANTHER" id="PTHR11136">
    <property type="entry name" value="FOLYLPOLYGLUTAMATE SYNTHASE-RELATED"/>
    <property type="match status" value="1"/>
</dbReference>
<proteinExistence type="inferred from homology"/>
<accession>A0A1C3RII6</accession>
<keyword evidence="7" id="KW-1185">Reference proteome</keyword>
<dbReference type="GO" id="GO:0005524">
    <property type="term" value="F:ATP binding"/>
    <property type="evidence" value="ECO:0007669"/>
    <property type="project" value="UniProtKB-KW"/>
</dbReference>
<dbReference type="GO" id="GO:0005737">
    <property type="term" value="C:cytoplasm"/>
    <property type="evidence" value="ECO:0007669"/>
    <property type="project" value="TreeGrafter"/>
</dbReference>
<evidence type="ECO:0000313" key="7">
    <source>
        <dbReference type="Proteomes" id="UP000231658"/>
    </source>
</evidence>
<evidence type="ECO:0000256" key="1">
    <source>
        <dbReference type="ARBA" id="ARBA00008276"/>
    </source>
</evidence>
<dbReference type="InterPro" id="IPR001645">
    <property type="entry name" value="Folylpolyglutamate_synth"/>
</dbReference>
<dbReference type="GO" id="GO:0004326">
    <property type="term" value="F:tetrahydrofolylpolyglutamate synthase activity"/>
    <property type="evidence" value="ECO:0007669"/>
    <property type="project" value="InterPro"/>
</dbReference>
<dbReference type="InterPro" id="IPR036565">
    <property type="entry name" value="Mur-like_cat_sf"/>
</dbReference>
<organism evidence="6 7">
    <name type="scientific">Candidatus Terasakiella magnetica</name>
    <dbReference type="NCBI Taxonomy" id="1867952"/>
    <lineage>
        <taxon>Bacteria</taxon>
        <taxon>Pseudomonadati</taxon>
        <taxon>Pseudomonadota</taxon>
        <taxon>Alphaproteobacteria</taxon>
        <taxon>Rhodospirillales</taxon>
        <taxon>Terasakiellaceae</taxon>
        <taxon>Terasakiella</taxon>
    </lineage>
</organism>
<dbReference type="UniPathway" id="UPA00077">
    <property type="reaction ID" value="UER00157"/>
</dbReference>
<evidence type="ECO:0000256" key="4">
    <source>
        <dbReference type="ARBA" id="ARBA00022840"/>
    </source>
</evidence>
<dbReference type="EMBL" id="FLYE01000034">
    <property type="protein sequence ID" value="SCA57090.1"/>
    <property type="molecule type" value="Genomic_DNA"/>
</dbReference>
<dbReference type="GO" id="GO:0008841">
    <property type="term" value="F:dihydrofolate synthase activity"/>
    <property type="evidence" value="ECO:0007669"/>
    <property type="project" value="TreeGrafter"/>
</dbReference>
<sequence length="370" mass="41465">MTYKDALNHIFASYLSVKPLLKGKLDRETRKPEIILKLARTLDLLPNAQKTLKITGSKGKGTVARLSANALESQGKVGLLISPEEIDHTDRMRINGVAISKERFVACYEKLLPHLKQPQKPDYLSPYGLFLLIALQWFKEEGVEFFVIETGRGVRFDEGGQLPAHVGVVTSIFKEHADYLGPSLEEIKVDKLSITQSCTHLVLGNTDEANNSLRPHWFAQCQETAHEALTVFLGQSLPVPACPVASFGQKGKWYYEGMIACESADQVFLERLIKQHQGHLRFILSLPDDKDIEGICELLAGLNATMEHVILTGERGFLSYEKARLHTVCYEGPFDDVSALQKALKLDETQASYFIGTQTFLRLIKQAYFL</sequence>
<dbReference type="OrthoDB" id="4961544at2"/>
<reference evidence="6 7" key="1">
    <citation type="submission" date="2016-07" db="EMBL/GenBank/DDBJ databases">
        <authorList>
            <person name="Lefevre C.T."/>
        </authorList>
    </citation>
    <scope>NUCLEOTIDE SEQUENCE [LARGE SCALE GENOMIC DNA]</scope>
    <source>
        <strain evidence="6">PR1</strain>
    </source>
</reference>
<gene>
    <name evidence="6" type="ORF">MTBPR1_40113</name>
</gene>
<evidence type="ECO:0000256" key="3">
    <source>
        <dbReference type="ARBA" id="ARBA00022741"/>
    </source>
</evidence>
<dbReference type="RefSeq" id="WP_069189146.1">
    <property type="nucleotide sequence ID" value="NZ_FLYE01000034.1"/>
</dbReference>
<dbReference type="AlphaFoldDB" id="A0A1C3RII6"/>
<evidence type="ECO:0000256" key="2">
    <source>
        <dbReference type="ARBA" id="ARBA00022598"/>
    </source>
</evidence>
<dbReference type="PANTHER" id="PTHR11136:SF0">
    <property type="entry name" value="DIHYDROFOLATE SYNTHETASE-RELATED"/>
    <property type="match status" value="1"/>
</dbReference>
<dbReference type="Proteomes" id="UP000231658">
    <property type="component" value="Unassembled WGS sequence"/>
</dbReference>
<feature type="domain" description="Mur ligase central" evidence="5">
    <location>
        <begin position="54"/>
        <end position="210"/>
    </location>
</feature>
<dbReference type="InterPro" id="IPR013221">
    <property type="entry name" value="Mur_ligase_cen"/>
</dbReference>
<comment type="similarity">
    <text evidence="1">Belongs to the folylpolyglutamate synthase family.</text>
</comment>
<name>A0A1C3RII6_9PROT</name>
<evidence type="ECO:0000259" key="5">
    <source>
        <dbReference type="Pfam" id="PF08245"/>
    </source>
</evidence>